<evidence type="ECO:0000313" key="2">
    <source>
        <dbReference type="EMBL" id="SUD91318.1"/>
    </source>
</evidence>
<dbReference type="Proteomes" id="UP000254123">
    <property type="component" value="Unassembled WGS sequence"/>
</dbReference>
<accession>A0A379LLA1</accession>
<dbReference type="EMBL" id="UGVC01000001">
    <property type="protein sequence ID" value="SUD91318.1"/>
    <property type="molecule type" value="Genomic_DNA"/>
</dbReference>
<keyword evidence="1" id="KW-0732">Signal</keyword>
<protein>
    <submittedName>
        <fullName evidence="2">Uncharacterized protein</fullName>
    </submittedName>
</protein>
<keyword evidence="3" id="KW-1185">Reference proteome</keyword>
<evidence type="ECO:0000313" key="3">
    <source>
        <dbReference type="Proteomes" id="UP000254123"/>
    </source>
</evidence>
<feature type="chain" id="PRO_5016937793" evidence="1">
    <location>
        <begin position="23"/>
        <end position="94"/>
    </location>
</feature>
<name>A0A379LLA1_9GAMM</name>
<dbReference type="AlphaFoldDB" id="A0A379LLA1"/>
<sequence length="94" mass="10764">MNIKSVLALLLSLMATSNIVHAEENSKYGITVNACEFDYDNVNFCTDKRMKAYANIIKTRSPNFDKDKIIYIFEEDKALMDTPEPYVTPLSTLY</sequence>
<organism evidence="2 3">
    <name type="scientific">Psychrobacter phenylpyruvicus</name>
    <dbReference type="NCBI Taxonomy" id="29432"/>
    <lineage>
        <taxon>Bacteria</taxon>
        <taxon>Pseudomonadati</taxon>
        <taxon>Pseudomonadota</taxon>
        <taxon>Gammaproteobacteria</taxon>
        <taxon>Moraxellales</taxon>
        <taxon>Moraxellaceae</taxon>
        <taxon>Psychrobacter</taxon>
    </lineage>
</organism>
<reference evidence="2 3" key="1">
    <citation type="submission" date="2018-06" db="EMBL/GenBank/DDBJ databases">
        <authorList>
            <consortium name="Pathogen Informatics"/>
            <person name="Doyle S."/>
        </authorList>
    </citation>
    <scope>NUCLEOTIDE SEQUENCE [LARGE SCALE GENOMIC DNA]</scope>
    <source>
        <strain evidence="2 3">NCTC10526</strain>
    </source>
</reference>
<dbReference type="RefSeq" id="WP_115342973.1">
    <property type="nucleotide sequence ID" value="NZ_CAJHAQ010000001.1"/>
</dbReference>
<proteinExistence type="predicted"/>
<evidence type="ECO:0000256" key="1">
    <source>
        <dbReference type="SAM" id="SignalP"/>
    </source>
</evidence>
<feature type="signal peptide" evidence="1">
    <location>
        <begin position="1"/>
        <end position="22"/>
    </location>
</feature>
<gene>
    <name evidence="2" type="ORF">NCTC10526_01669</name>
</gene>